<keyword evidence="2 3" id="KW-0808">Transferase</keyword>
<dbReference type="GO" id="GO:0008194">
    <property type="term" value="F:UDP-glycosyltransferase activity"/>
    <property type="evidence" value="ECO:0007669"/>
    <property type="project" value="InterPro"/>
</dbReference>
<feature type="non-terminal residue" evidence="3">
    <location>
        <position position="1"/>
    </location>
</feature>
<sequence length="209" mass="23104">DVMKISNTYIGFDEPRPIASTIKLIGPVMDDEIPQLDEELQGFLNSHRTLYVAFGSNAALTEGVLQKLMGAMQLAIDNNAVDGVLWGLGNTFSEDFPKSYEVNGQTYSTKSILDGSHPYIKALKWAPQTAILNHPNTKLFVSHGGIESSHECIHSGTPILVMPIFGDQPRNARLIKNRGIGDFVETLTATPNEIFDKIKELAREDNYEL</sequence>
<dbReference type="EMBL" id="KQ964613">
    <property type="protein sequence ID" value="KXN67774.1"/>
    <property type="molecule type" value="Genomic_DNA"/>
</dbReference>
<dbReference type="Pfam" id="PF00201">
    <property type="entry name" value="UDPGT"/>
    <property type="match status" value="1"/>
</dbReference>
<dbReference type="CDD" id="cd03784">
    <property type="entry name" value="GT1_Gtf-like"/>
    <property type="match status" value="1"/>
</dbReference>
<protein>
    <submittedName>
        <fullName evidence="3">Glycosyltransferase family 1 protein</fullName>
    </submittedName>
</protein>
<dbReference type="PANTHER" id="PTHR48043">
    <property type="entry name" value="EG:EG0003.4 PROTEIN-RELATED"/>
    <property type="match status" value="1"/>
</dbReference>
<organism evidence="3 4">
    <name type="scientific">Conidiobolus coronatus (strain ATCC 28846 / CBS 209.66 / NRRL 28638)</name>
    <name type="common">Delacroixia coronata</name>
    <dbReference type="NCBI Taxonomy" id="796925"/>
    <lineage>
        <taxon>Eukaryota</taxon>
        <taxon>Fungi</taxon>
        <taxon>Fungi incertae sedis</taxon>
        <taxon>Zoopagomycota</taxon>
        <taxon>Entomophthoromycotina</taxon>
        <taxon>Entomophthoromycetes</taxon>
        <taxon>Entomophthorales</taxon>
        <taxon>Ancylistaceae</taxon>
        <taxon>Conidiobolus</taxon>
    </lineage>
</organism>
<gene>
    <name evidence="3" type="ORF">CONCODRAFT_23368</name>
</gene>
<dbReference type="InterPro" id="IPR050271">
    <property type="entry name" value="UDP-glycosyltransferase"/>
</dbReference>
<evidence type="ECO:0000313" key="4">
    <source>
        <dbReference type="Proteomes" id="UP000070444"/>
    </source>
</evidence>
<proteinExistence type="predicted"/>
<keyword evidence="4" id="KW-1185">Reference proteome</keyword>
<reference evidence="3 4" key="1">
    <citation type="journal article" date="2015" name="Genome Biol. Evol.">
        <title>Phylogenomic analyses indicate that early fungi evolved digesting cell walls of algal ancestors of land plants.</title>
        <authorList>
            <person name="Chang Y."/>
            <person name="Wang S."/>
            <person name="Sekimoto S."/>
            <person name="Aerts A.L."/>
            <person name="Choi C."/>
            <person name="Clum A."/>
            <person name="LaButti K.M."/>
            <person name="Lindquist E.A."/>
            <person name="Yee Ngan C."/>
            <person name="Ohm R.A."/>
            <person name="Salamov A.A."/>
            <person name="Grigoriev I.V."/>
            <person name="Spatafora J.W."/>
            <person name="Berbee M.L."/>
        </authorList>
    </citation>
    <scope>NUCLEOTIDE SEQUENCE [LARGE SCALE GENOMIC DNA]</scope>
    <source>
        <strain evidence="3 4">NRRL 28638</strain>
    </source>
</reference>
<dbReference type="PANTHER" id="PTHR48043:SF145">
    <property type="entry name" value="FI06409P-RELATED"/>
    <property type="match status" value="1"/>
</dbReference>
<dbReference type="InterPro" id="IPR002213">
    <property type="entry name" value="UDP_glucos_trans"/>
</dbReference>
<dbReference type="Gene3D" id="3.40.50.2000">
    <property type="entry name" value="Glycogen Phosphorylase B"/>
    <property type="match status" value="1"/>
</dbReference>
<keyword evidence="1" id="KW-0328">Glycosyltransferase</keyword>
<accession>A0A137NYP7</accession>
<dbReference type="SUPFAM" id="SSF53756">
    <property type="entry name" value="UDP-Glycosyltransferase/glycogen phosphorylase"/>
    <property type="match status" value="1"/>
</dbReference>
<name>A0A137NYP7_CONC2</name>
<evidence type="ECO:0000256" key="2">
    <source>
        <dbReference type="ARBA" id="ARBA00022679"/>
    </source>
</evidence>
<dbReference type="OrthoDB" id="5835829at2759"/>
<dbReference type="AlphaFoldDB" id="A0A137NYP7"/>
<evidence type="ECO:0000313" key="3">
    <source>
        <dbReference type="EMBL" id="KXN67774.1"/>
    </source>
</evidence>
<dbReference type="Proteomes" id="UP000070444">
    <property type="component" value="Unassembled WGS sequence"/>
</dbReference>
<feature type="non-terminal residue" evidence="3">
    <location>
        <position position="209"/>
    </location>
</feature>
<evidence type="ECO:0000256" key="1">
    <source>
        <dbReference type="ARBA" id="ARBA00022676"/>
    </source>
</evidence>